<dbReference type="EMBL" id="JAQNDN010000024">
    <property type="protein sequence ID" value="MDC0674183.1"/>
    <property type="molecule type" value="Genomic_DNA"/>
</dbReference>
<feature type="transmembrane region" description="Helical" evidence="1">
    <location>
        <begin position="26"/>
        <end position="48"/>
    </location>
</feature>
<comment type="caution">
    <text evidence="2">The sequence shown here is derived from an EMBL/GenBank/DDBJ whole genome shotgun (WGS) entry which is preliminary data.</text>
</comment>
<dbReference type="Proteomes" id="UP001217838">
    <property type="component" value="Unassembled WGS sequence"/>
</dbReference>
<evidence type="ECO:0000313" key="2">
    <source>
        <dbReference type="EMBL" id="MDC0674183.1"/>
    </source>
</evidence>
<keyword evidence="3" id="KW-1185">Reference proteome</keyword>
<evidence type="ECO:0000256" key="1">
    <source>
        <dbReference type="SAM" id="Phobius"/>
    </source>
</evidence>
<protein>
    <submittedName>
        <fullName evidence="2">Uncharacterized protein</fullName>
    </submittedName>
</protein>
<gene>
    <name evidence="2" type="ORF">POL58_40930</name>
</gene>
<reference evidence="2 3" key="1">
    <citation type="submission" date="2022-11" db="EMBL/GenBank/DDBJ databases">
        <title>Minimal conservation of predation-associated metabolite biosynthetic gene clusters underscores biosynthetic potential of Myxococcota including descriptions for ten novel species: Archangium lansinium sp. nov., Myxococcus landrumus sp. nov., Nannocystis bai.</title>
        <authorList>
            <person name="Ahearne A."/>
            <person name="Stevens C."/>
            <person name="Dowd S."/>
        </authorList>
    </citation>
    <scope>NUCLEOTIDE SEQUENCE [LARGE SCALE GENOMIC DNA]</scope>
    <source>
        <strain evidence="2 3">NCELM</strain>
    </source>
</reference>
<evidence type="ECO:0000313" key="3">
    <source>
        <dbReference type="Proteomes" id="UP001217838"/>
    </source>
</evidence>
<keyword evidence="1" id="KW-0472">Membrane</keyword>
<sequence length="235" mass="24340">MSPAVALLVSLAVAQPSAPPREVPPALPLSGAGLLVGAGVTGALGLTAHIWRIGILRNGCSGQLVFPELQVTVTSCIDDTLRYLGLSTVAPLLNFAAVGLAAGGGTVRGRFASWNRARHDRRKRIAPAYMGAGAGVLALGLAMYVGSRLALVRDAFGVEACRREGDLTMDCVRNTWSAWLVLTAAGQSLTVAGAGMLAYGVSYARGARLARGLARVRVQPTMTGRFVGLAVTGRF</sequence>
<feature type="transmembrane region" description="Helical" evidence="1">
    <location>
        <begin position="176"/>
        <end position="201"/>
    </location>
</feature>
<keyword evidence="1" id="KW-0812">Transmembrane</keyword>
<organism evidence="2 3">
    <name type="scientific">Nannocystis radixulma</name>
    <dbReference type="NCBI Taxonomy" id="2995305"/>
    <lineage>
        <taxon>Bacteria</taxon>
        <taxon>Pseudomonadati</taxon>
        <taxon>Myxococcota</taxon>
        <taxon>Polyangia</taxon>
        <taxon>Nannocystales</taxon>
        <taxon>Nannocystaceae</taxon>
        <taxon>Nannocystis</taxon>
    </lineage>
</organism>
<proteinExistence type="predicted"/>
<keyword evidence="1" id="KW-1133">Transmembrane helix</keyword>
<name>A0ABT5BL84_9BACT</name>
<accession>A0ABT5BL84</accession>
<dbReference type="RefSeq" id="WP_272008209.1">
    <property type="nucleotide sequence ID" value="NZ_JAQNDN010000024.1"/>
</dbReference>
<feature type="transmembrane region" description="Helical" evidence="1">
    <location>
        <begin position="126"/>
        <end position="146"/>
    </location>
</feature>